<reference evidence="2 3" key="1">
    <citation type="submission" date="2018-04" db="EMBL/GenBank/DDBJ databases">
        <title>The genome of golden apple snail Pomacea canaliculata provides insight into stress tolerance and invasive adaptation.</title>
        <authorList>
            <person name="Liu C."/>
            <person name="Liu B."/>
            <person name="Ren Y."/>
            <person name="Zhang Y."/>
            <person name="Wang H."/>
            <person name="Li S."/>
            <person name="Jiang F."/>
            <person name="Yin L."/>
            <person name="Zhang G."/>
            <person name="Qian W."/>
            <person name="Fan W."/>
        </authorList>
    </citation>
    <scope>NUCLEOTIDE SEQUENCE [LARGE SCALE GENOMIC DNA]</scope>
    <source>
        <strain evidence="2">SZHN2017</strain>
        <tissue evidence="2">Muscle</tissue>
    </source>
</reference>
<evidence type="ECO:0000313" key="3">
    <source>
        <dbReference type="Proteomes" id="UP000245119"/>
    </source>
</evidence>
<accession>A0A2T7P8E7</accession>
<keyword evidence="3" id="KW-1185">Reference proteome</keyword>
<dbReference type="Pfam" id="PF05225">
    <property type="entry name" value="HTH_psq"/>
    <property type="match status" value="1"/>
</dbReference>
<gene>
    <name evidence="2" type="ORF">C0Q70_08950</name>
</gene>
<evidence type="ECO:0000313" key="2">
    <source>
        <dbReference type="EMBL" id="PVD29694.1"/>
    </source>
</evidence>
<dbReference type="InterPro" id="IPR007889">
    <property type="entry name" value="HTH_Psq"/>
</dbReference>
<dbReference type="EMBL" id="PZQS01000005">
    <property type="protein sequence ID" value="PVD29694.1"/>
    <property type="molecule type" value="Genomic_DNA"/>
</dbReference>
<name>A0A2T7P8E7_POMCA</name>
<protein>
    <recommendedName>
        <fullName evidence="1">HTH psq-type domain-containing protein</fullName>
    </recommendedName>
</protein>
<proteinExistence type="predicted"/>
<sequence length="134" mass="14998">MPLELAVQAVMMQGVSFRKAAKLFGVGISQLFSSVSKRRGKVSAPRTGLLRKDDEQLLVRRGLEVAHLGVKATRVAVTTLAAKLAEKNRQPFKNYMPCYVWWHKFRRTHAALDEALARASTSAAEDDKFEPDRT</sequence>
<comment type="caution">
    <text evidence="2">The sequence shown here is derived from an EMBL/GenBank/DDBJ whole genome shotgun (WGS) entry which is preliminary data.</text>
</comment>
<evidence type="ECO:0000259" key="1">
    <source>
        <dbReference type="Pfam" id="PF05225"/>
    </source>
</evidence>
<feature type="domain" description="HTH psq-type" evidence="1">
    <location>
        <begin position="3"/>
        <end position="31"/>
    </location>
</feature>
<dbReference type="AlphaFoldDB" id="A0A2T7P8E7"/>
<dbReference type="GO" id="GO:0003677">
    <property type="term" value="F:DNA binding"/>
    <property type="evidence" value="ECO:0007669"/>
    <property type="project" value="InterPro"/>
</dbReference>
<organism evidence="2 3">
    <name type="scientific">Pomacea canaliculata</name>
    <name type="common">Golden apple snail</name>
    <dbReference type="NCBI Taxonomy" id="400727"/>
    <lineage>
        <taxon>Eukaryota</taxon>
        <taxon>Metazoa</taxon>
        <taxon>Spiralia</taxon>
        <taxon>Lophotrochozoa</taxon>
        <taxon>Mollusca</taxon>
        <taxon>Gastropoda</taxon>
        <taxon>Caenogastropoda</taxon>
        <taxon>Architaenioglossa</taxon>
        <taxon>Ampullarioidea</taxon>
        <taxon>Ampullariidae</taxon>
        <taxon>Pomacea</taxon>
    </lineage>
</organism>
<dbReference type="Proteomes" id="UP000245119">
    <property type="component" value="Linkage Group LG5"/>
</dbReference>
<dbReference type="OrthoDB" id="6152405at2759"/>